<dbReference type="EMBL" id="PRDK01000003">
    <property type="protein sequence ID" value="MBE8712892.1"/>
    <property type="molecule type" value="Genomic_DNA"/>
</dbReference>
<keyword evidence="1" id="KW-1133">Transmembrane helix</keyword>
<protein>
    <submittedName>
        <fullName evidence="2">Uncharacterized protein</fullName>
    </submittedName>
</protein>
<comment type="caution">
    <text evidence="2">The sequence shown here is derived from an EMBL/GenBank/DDBJ whole genome shotgun (WGS) entry which is preliminary data.</text>
</comment>
<sequence length="65" mass="6891">MENQQEKSSSLNANNLTLLIGAIFGALISYTASGTFMSIVGGLIGGLIFAALFNKFILPQKPSDR</sequence>
<accession>A0A928UY17</accession>
<keyword evidence="1" id="KW-0472">Membrane</keyword>
<evidence type="ECO:0000256" key="1">
    <source>
        <dbReference type="SAM" id="Phobius"/>
    </source>
</evidence>
<evidence type="ECO:0000313" key="3">
    <source>
        <dbReference type="Proteomes" id="UP000616201"/>
    </source>
</evidence>
<feature type="transmembrane region" description="Helical" evidence="1">
    <location>
        <begin position="36"/>
        <end position="58"/>
    </location>
</feature>
<feature type="transmembrane region" description="Helical" evidence="1">
    <location>
        <begin position="12"/>
        <end position="30"/>
    </location>
</feature>
<evidence type="ECO:0000313" key="2">
    <source>
        <dbReference type="EMBL" id="MBE8712892.1"/>
    </source>
</evidence>
<keyword evidence="1" id="KW-0812">Transmembrane</keyword>
<keyword evidence="3" id="KW-1185">Reference proteome</keyword>
<dbReference type="Proteomes" id="UP000616201">
    <property type="component" value="Unassembled WGS sequence"/>
</dbReference>
<proteinExistence type="predicted"/>
<name>A0A928UY17_9SPHI</name>
<reference evidence="2" key="1">
    <citation type="submission" date="2018-02" db="EMBL/GenBank/DDBJ databases">
        <authorList>
            <person name="Vasarhelyi B.M."/>
            <person name="Deshmukh S."/>
            <person name="Balint B."/>
            <person name="Kukolya J."/>
        </authorList>
    </citation>
    <scope>NUCLEOTIDE SEQUENCE</scope>
    <source>
        <strain evidence="2">KB22</strain>
    </source>
</reference>
<dbReference type="AlphaFoldDB" id="A0A928UY17"/>
<gene>
    <name evidence="2" type="ORF">C4F49_04300</name>
</gene>
<dbReference type="RefSeq" id="WP_196935832.1">
    <property type="nucleotide sequence ID" value="NZ_MU158698.1"/>
</dbReference>
<organism evidence="2 3">
    <name type="scientific">Sphingobacterium hungaricum</name>
    <dbReference type="NCBI Taxonomy" id="2082723"/>
    <lineage>
        <taxon>Bacteria</taxon>
        <taxon>Pseudomonadati</taxon>
        <taxon>Bacteroidota</taxon>
        <taxon>Sphingobacteriia</taxon>
        <taxon>Sphingobacteriales</taxon>
        <taxon>Sphingobacteriaceae</taxon>
        <taxon>Sphingobacterium</taxon>
    </lineage>
</organism>